<dbReference type="Proteomes" id="UP000283387">
    <property type="component" value="Unassembled WGS sequence"/>
</dbReference>
<evidence type="ECO:0000313" key="2">
    <source>
        <dbReference type="EMBL" id="RKD90989.1"/>
    </source>
</evidence>
<keyword evidence="3" id="KW-1185">Reference proteome</keyword>
<evidence type="ECO:0000313" key="3">
    <source>
        <dbReference type="Proteomes" id="UP000283387"/>
    </source>
</evidence>
<protein>
    <recommendedName>
        <fullName evidence="4">Lipocalin-like protein</fullName>
    </recommendedName>
</protein>
<feature type="chain" id="PRO_5019523079" description="Lipocalin-like protein" evidence="1">
    <location>
        <begin position="26"/>
        <end position="196"/>
    </location>
</feature>
<dbReference type="AlphaFoldDB" id="A0A419W6A5"/>
<sequence>MLKIKHLIWFCLVLSLWSCKTAVNAPRGTVPRRTELAENTFGGWISVNYLVGVNELTGELIALTPESVYVLTNTGVETVLLQDVNKARLIFYKTDAQRFTSWTAAGGFLSITNGYFFVFSFPLWMITGAVTVNEEAKRVNYIDFPEQPWAEFRKYARFPQGLSAEISLKELEPRLFILSEPERQSPYKSGPGKRSR</sequence>
<name>A0A419W6A5_9BACT</name>
<dbReference type="EMBL" id="RAPN01000001">
    <property type="protein sequence ID" value="RKD90989.1"/>
    <property type="molecule type" value="Genomic_DNA"/>
</dbReference>
<evidence type="ECO:0000256" key="1">
    <source>
        <dbReference type="SAM" id="SignalP"/>
    </source>
</evidence>
<keyword evidence="1" id="KW-0732">Signal</keyword>
<feature type="signal peptide" evidence="1">
    <location>
        <begin position="1"/>
        <end position="25"/>
    </location>
</feature>
<accession>A0A419W6A5</accession>
<dbReference type="RefSeq" id="WP_120272334.1">
    <property type="nucleotide sequence ID" value="NZ_RAPN01000001.1"/>
</dbReference>
<comment type="caution">
    <text evidence="2">The sequence shown here is derived from an EMBL/GenBank/DDBJ whole genome shotgun (WGS) entry which is preliminary data.</text>
</comment>
<gene>
    <name evidence="2" type="ORF">BC643_1337</name>
</gene>
<organism evidence="2 3">
    <name type="scientific">Mangrovibacterium diazotrophicum</name>
    <dbReference type="NCBI Taxonomy" id="1261403"/>
    <lineage>
        <taxon>Bacteria</taxon>
        <taxon>Pseudomonadati</taxon>
        <taxon>Bacteroidota</taxon>
        <taxon>Bacteroidia</taxon>
        <taxon>Marinilabiliales</taxon>
        <taxon>Prolixibacteraceae</taxon>
        <taxon>Mangrovibacterium</taxon>
    </lineage>
</organism>
<dbReference type="OrthoDB" id="1439175at2"/>
<evidence type="ECO:0008006" key="4">
    <source>
        <dbReference type="Google" id="ProtNLM"/>
    </source>
</evidence>
<reference evidence="2 3" key="1">
    <citation type="submission" date="2018-09" db="EMBL/GenBank/DDBJ databases">
        <title>Genomic Encyclopedia of Archaeal and Bacterial Type Strains, Phase II (KMG-II): from individual species to whole genera.</title>
        <authorList>
            <person name="Goeker M."/>
        </authorList>
    </citation>
    <scope>NUCLEOTIDE SEQUENCE [LARGE SCALE GENOMIC DNA]</scope>
    <source>
        <strain evidence="2 3">DSM 27148</strain>
    </source>
</reference>
<proteinExistence type="predicted"/>